<comment type="caution">
    <text evidence="5">The sequence shown here is derived from an EMBL/GenBank/DDBJ whole genome shotgun (WGS) entry which is preliminary data.</text>
</comment>
<evidence type="ECO:0000313" key="5">
    <source>
        <dbReference type="EMBL" id="KRN21385.1"/>
    </source>
</evidence>
<dbReference type="EMBL" id="AYZM01000117">
    <property type="protein sequence ID" value="KRN21385.1"/>
    <property type="molecule type" value="Genomic_DNA"/>
</dbReference>
<dbReference type="InterPro" id="IPR000524">
    <property type="entry name" value="Tscrpt_reg_HTH_GntR"/>
</dbReference>
<dbReference type="InterPro" id="IPR008920">
    <property type="entry name" value="TF_FadR/GntR_C"/>
</dbReference>
<dbReference type="PANTHER" id="PTHR43537">
    <property type="entry name" value="TRANSCRIPTIONAL REGULATOR, GNTR FAMILY"/>
    <property type="match status" value="1"/>
</dbReference>
<dbReference type="InterPro" id="IPR036388">
    <property type="entry name" value="WH-like_DNA-bd_sf"/>
</dbReference>
<dbReference type="PROSITE" id="PS50949">
    <property type="entry name" value="HTH_GNTR"/>
    <property type="match status" value="1"/>
</dbReference>
<dbReference type="SUPFAM" id="SSF48008">
    <property type="entry name" value="GntR ligand-binding domain-like"/>
    <property type="match status" value="1"/>
</dbReference>
<protein>
    <submittedName>
        <fullName evidence="5">GntR family regulatory protein</fullName>
    </submittedName>
</protein>
<dbReference type="Pfam" id="PF07729">
    <property type="entry name" value="FCD"/>
    <property type="match status" value="1"/>
</dbReference>
<dbReference type="GO" id="GO:0003700">
    <property type="term" value="F:DNA-binding transcription factor activity"/>
    <property type="evidence" value="ECO:0007669"/>
    <property type="project" value="InterPro"/>
</dbReference>
<name>A0A0R2EYG7_9LACO</name>
<dbReference type="AlphaFoldDB" id="A0A0R2EYG7"/>
<keyword evidence="2" id="KW-0238">DNA-binding</keyword>
<dbReference type="Proteomes" id="UP000051442">
    <property type="component" value="Unassembled WGS sequence"/>
</dbReference>
<sequence>MKLKRAKLDCGIWYNQNKEAVNVKFEPIHAPSATDIFTNQMKEAIILRKLKPGETLPHERELAEQMGVSRSVINHGLQRLAQLHFITIKPRQGAVVADYLVDGTLETMHEVVALHDGFYTPAMLQSIYQVRRSLECDAIKLAAQKRLAEPLREARRALMRFKNGDNLDVQSPAIFDFFHSLAIASGNQVYTMMINSLKPIYLRLGRWNAQRDNGVATIFELNETLLTAVEAGQVAEAVAADERLIEWSLQDLMQA</sequence>
<evidence type="ECO:0000256" key="2">
    <source>
        <dbReference type="ARBA" id="ARBA00023125"/>
    </source>
</evidence>
<accession>A0A0R2EYG7</accession>
<dbReference type="SUPFAM" id="SSF46785">
    <property type="entry name" value="Winged helix' DNA-binding domain"/>
    <property type="match status" value="1"/>
</dbReference>
<dbReference type="InterPro" id="IPR036390">
    <property type="entry name" value="WH_DNA-bd_sf"/>
</dbReference>
<evidence type="ECO:0000259" key="4">
    <source>
        <dbReference type="PROSITE" id="PS50949"/>
    </source>
</evidence>
<dbReference type="PRINTS" id="PR00035">
    <property type="entry name" value="HTHGNTR"/>
</dbReference>
<keyword evidence="3" id="KW-0804">Transcription</keyword>
<dbReference type="Gene3D" id="1.20.120.530">
    <property type="entry name" value="GntR ligand-binding domain-like"/>
    <property type="match status" value="1"/>
</dbReference>
<dbReference type="PATRIC" id="fig|1423804.4.peg.1210"/>
<dbReference type="GO" id="GO:0003677">
    <property type="term" value="F:DNA binding"/>
    <property type="evidence" value="ECO:0007669"/>
    <property type="project" value="UniProtKB-KW"/>
</dbReference>
<dbReference type="STRING" id="1423804.FD14_GL001128"/>
<gene>
    <name evidence="5" type="ORF">FD14_GL001128</name>
</gene>
<evidence type="ECO:0000313" key="6">
    <source>
        <dbReference type="Proteomes" id="UP000051442"/>
    </source>
</evidence>
<proteinExistence type="predicted"/>
<dbReference type="Gene3D" id="1.10.10.10">
    <property type="entry name" value="Winged helix-like DNA-binding domain superfamily/Winged helix DNA-binding domain"/>
    <property type="match status" value="1"/>
</dbReference>
<keyword evidence="1" id="KW-0805">Transcription regulation</keyword>
<dbReference type="InterPro" id="IPR011711">
    <property type="entry name" value="GntR_C"/>
</dbReference>
<dbReference type="SMART" id="SM00345">
    <property type="entry name" value="HTH_GNTR"/>
    <property type="match status" value="1"/>
</dbReference>
<evidence type="ECO:0000256" key="3">
    <source>
        <dbReference type="ARBA" id="ARBA00023163"/>
    </source>
</evidence>
<dbReference type="Pfam" id="PF00392">
    <property type="entry name" value="GntR"/>
    <property type="match status" value="1"/>
</dbReference>
<dbReference type="PANTHER" id="PTHR43537:SF52">
    <property type="entry name" value="FATTY ACID METABOLISM REGULATOR PROTEIN"/>
    <property type="match status" value="1"/>
</dbReference>
<organism evidence="5 6">
    <name type="scientific">Secundilactobacillus similis DSM 23365 = JCM 2765</name>
    <dbReference type="NCBI Taxonomy" id="1423804"/>
    <lineage>
        <taxon>Bacteria</taxon>
        <taxon>Bacillati</taxon>
        <taxon>Bacillota</taxon>
        <taxon>Bacilli</taxon>
        <taxon>Lactobacillales</taxon>
        <taxon>Lactobacillaceae</taxon>
        <taxon>Secundilactobacillus</taxon>
    </lineage>
</organism>
<feature type="domain" description="HTH gntR-type" evidence="4">
    <location>
        <begin position="31"/>
        <end position="99"/>
    </location>
</feature>
<keyword evidence="6" id="KW-1185">Reference proteome</keyword>
<reference evidence="5 6" key="1">
    <citation type="journal article" date="2015" name="Genome Announc.">
        <title>Expanding the biotechnology potential of lactobacilli through comparative genomics of 213 strains and associated genera.</title>
        <authorList>
            <person name="Sun Z."/>
            <person name="Harris H.M."/>
            <person name="McCann A."/>
            <person name="Guo C."/>
            <person name="Argimon S."/>
            <person name="Zhang W."/>
            <person name="Yang X."/>
            <person name="Jeffery I.B."/>
            <person name="Cooney J.C."/>
            <person name="Kagawa T.F."/>
            <person name="Liu W."/>
            <person name="Song Y."/>
            <person name="Salvetti E."/>
            <person name="Wrobel A."/>
            <person name="Rasinkangas P."/>
            <person name="Parkhill J."/>
            <person name="Rea M.C."/>
            <person name="O'Sullivan O."/>
            <person name="Ritari J."/>
            <person name="Douillard F.P."/>
            <person name="Paul Ross R."/>
            <person name="Yang R."/>
            <person name="Briner A.E."/>
            <person name="Felis G.E."/>
            <person name="de Vos W.M."/>
            <person name="Barrangou R."/>
            <person name="Klaenhammer T.R."/>
            <person name="Caufield P.W."/>
            <person name="Cui Y."/>
            <person name="Zhang H."/>
            <person name="O'Toole P.W."/>
        </authorList>
    </citation>
    <scope>NUCLEOTIDE SEQUENCE [LARGE SCALE GENOMIC DNA]</scope>
    <source>
        <strain evidence="5 6">DSM 23365</strain>
    </source>
</reference>
<dbReference type="CDD" id="cd07377">
    <property type="entry name" value="WHTH_GntR"/>
    <property type="match status" value="1"/>
</dbReference>
<evidence type="ECO:0000256" key="1">
    <source>
        <dbReference type="ARBA" id="ARBA00023015"/>
    </source>
</evidence>
<dbReference type="SMART" id="SM00895">
    <property type="entry name" value="FCD"/>
    <property type="match status" value="1"/>
</dbReference>